<evidence type="ECO:0000256" key="1">
    <source>
        <dbReference type="ARBA" id="ARBA00010443"/>
    </source>
</evidence>
<dbReference type="Pfam" id="PF00483">
    <property type="entry name" value="NTP_transferase"/>
    <property type="match status" value="1"/>
</dbReference>
<dbReference type="InterPro" id="IPR011832">
    <property type="entry name" value="GlgDAde_trans"/>
</dbReference>
<dbReference type="CDD" id="cd02508">
    <property type="entry name" value="ADP_Glucose_PP"/>
    <property type="match status" value="1"/>
</dbReference>
<organism evidence="5 6">
    <name type="scientific">Texcoconibacillus texcoconensis</name>
    <dbReference type="NCBI Taxonomy" id="1095777"/>
    <lineage>
        <taxon>Bacteria</taxon>
        <taxon>Bacillati</taxon>
        <taxon>Bacillota</taxon>
        <taxon>Bacilli</taxon>
        <taxon>Bacillales</taxon>
        <taxon>Bacillaceae</taxon>
        <taxon>Texcoconibacillus</taxon>
    </lineage>
</organism>
<keyword evidence="5" id="KW-0808">Transferase</keyword>
<name>A0A840QTN9_9BACI</name>
<dbReference type="NCBIfam" id="TIGR02092">
    <property type="entry name" value="glgD"/>
    <property type="match status" value="1"/>
</dbReference>
<dbReference type="SUPFAM" id="SSF53448">
    <property type="entry name" value="Nucleotide-diphospho-sugar transferases"/>
    <property type="match status" value="1"/>
</dbReference>
<proteinExistence type="inferred from homology"/>
<dbReference type="Proteomes" id="UP000551878">
    <property type="component" value="Unassembled WGS sequence"/>
</dbReference>
<gene>
    <name evidence="5" type="ORF">HNQ41_002952</name>
</gene>
<comment type="caution">
    <text evidence="5">The sequence shown here is derived from an EMBL/GenBank/DDBJ whole genome shotgun (WGS) entry which is preliminary data.</text>
</comment>
<dbReference type="InterPro" id="IPR011004">
    <property type="entry name" value="Trimer_LpxA-like_sf"/>
</dbReference>
<dbReference type="AlphaFoldDB" id="A0A840QTN9"/>
<dbReference type="GO" id="GO:0008878">
    <property type="term" value="F:glucose-1-phosphate adenylyltransferase activity"/>
    <property type="evidence" value="ECO:0007669"/>
    <property type="project" value="UniProtKB-EC"/>
</dbReference>
<dbReference type="InterPro" id="IPR056818">
    <property type="entry name" value="GlmU/GlgC-like_hexapep"/>
</dbReference>
<dbReference type="PANTHER" id="PTHR43523">
    <property type="entry name" value="GLUCOSE-1-PHOSPHATE ADENYLYLTRANSFERASE-RELATED"/>
    <property type="match status" value="1"/>
</dbReference>
<evidence type="ECO:0000259" key="4">
    <source>
        <dbReference type="Pfam" id="PF24894"/>
    </source>
</evidence>
<keyword evidence="5" id="KW-0548">Nucleotidyltransferase</keyword>
<feature type="domain" description="Nucleotidyl transferase" evidence="3">
    <location>
        <begin position="19"/>
        <end position="237"/>
    </location>
</feature>
<dbReference type="GO" id="GO:0005978">
    <property type="term" value="P:glycogen biosynthetic process"/>
    <property type="evidence" value="ECO:0007669"/>
    <property type="project" value="UniProtKB-KW"/>
</dbReference>
<comment type="similarity">
    <text evidence="1">Belongs to the bacterial/plant glucose-1-phosphate adenylyltransferase family.</text>
</comment>
<dbReference type="InterPro" id="IPR011831">
    <property type="entry name" value="ADP-Glc_PPase"/>
</dbReference>
<dbReference type="PANTHER" id="PTHR43523:SF6">
    <property type="entry name" value="GLYCOGEN BIOSYNTHESIS PROTEIN GLGD"/>
    <property type="match status" value="1"/>
</dbReference>
<dbReference type="InterPro" id="IPR029044">
    <property type="entry name" value="Nucleotide-diphossugar_trans"/>
</dbReference>
<evidence type="ECO:0000313" key="6">
    <source>
        <dbReference type="Proteomes" id="UP000551878"/>
    </source>
</evidence>
<keyword evidence="6" id="KW-1185">Reference proteome</keyword>
<keyword evidence="2" id="KW-0320">Glycogen biosynthesis</keyword>
<dbReference type="Gene3D" id="2.160.10.10">
    <property type="entry name" value="Hexapeptide repeat proteins"/>
    <property type="match status" value="1"/>
</dbReference>
<accession>A0A840QTN9</accession>
<protein>
    <submittedName>
        <fullName evidence="5">Glucose-1-phosphate adenylyltransferase</fullName>
        <ecNumber evidence="5">2.7.7.27</ecNumber>
    </submittedName>
</protein>
<sequence>MKSKQMMGLINLEHERDALHELTYFRCPAAVPFFGRYRLIDFVLSNMTRSGIQEVAIFANHKYRSLMDHLGTGSHWGLARRHGGLFIFPPDWNDPTDISRGDLRHFHNNRDYFHRSKPDYVLISGSQFIANTQYKKAFDKHLETGADVTLITTEAYPETEGEITRLRPETDEQGRVHSLTNDPNNTNLFTDVYILHKELLIDLVDECIAQGKEHFFNDAIKAKLDQLYVQTYHYQGISAFIDSLESFYKQNMNLLSASKYEQMCLHSNPVSTKNSTEPPAKYEPTADVSGSIVANGSIIAGKIENSIIFRGVNVAPDTHIKNAIIMQGCKIESGAKLENVILDKDVHVSANQQFIGSWDKPYTVAKRSVLV</sequence>
<evidence type="ECO:0000259" key="3">
    <source>
        <dbReference type="Pfam" id="PF00483"/>
    </source>
</evidence>
<evidence type="ECO:0000256" key="2">
    <source>
        <dbReference type="ARBA" id="ARBA00023056"/>
    </source>
</evidence>
<evidence type="ECO:0000313" key="5">
    <source>
        <dbReference type="EMBL" id="MBB5174734.1"/>
    </source>
</evidence>
<dbReference type="EMBL" id="JACHHB010000016">
    <property type="protein sequence ID" value="MBB5174734.1"/>
    <property type="molecule type" value="Genomic_DNA"/>
</dbReference>
<dbReference type="SUPFAM" id="SSF51161">
    <property type="entry name" value="Trimeric LpxA-like enzymes"/>
    <property type="match status" value="1"/>
</dbReference>
<dbReference type="Pfam" id="PF24894">
    <property type="entry name" value="Hexapep_GlmU"/>
    <property type="match status" value="1"/>
</dbReference>
<dbReference type="Gene3D" id="3.90.550.10">
    <property type="entry name" value="Spore Coat Polysaccharide Biosynthesis Protein SpsA, Chain A"/>
    <property type="match status" value="1"/>
</dbReference>
<dbReference type="RefSeq" id="WP_184665141.1">
    <property type="nucleotide sequence ID" value="NZ_JACHHB010000016.1"/>
</dbReference>
<feature type="domain" description="Glucose-1-phosphate adenylyltransferase/Bifunctional protein GlmU-like C-terminal hexapeptide" evidence="4">
    <location>
        <begin position="286"/>
        <end position="353"/>
    </location>
</feature>
<reference evidence="5 6" key="1">
    <citation type="submission" date="2020-08" db="EMBL/GenBank/DDBJ databases">
        <title>Genomic Encyclopedia of Type Strains, Phase IV (KMG-IV): sequencing the most valuable type-strain genomes for metagenomic binning, comparative biology and taxonomic classification.</title>
        <authorList>
            <person name="Goeker M."/>
        </authorList>
    </citation>
    <scope>NUCLEOTIDE SEQUENCE [LARGE SCALE GENOMIC DNA]</scope>
    <source>
        <strain evidence="5 6">DSM 24696</strain>
    </source>
</reference>
<dbReference type="EC" id="2.7.7.27" evidence="5"/>
<dbReference type="CDD" id="cd04651">
    <property type="entry name" value="LbH_G1P_AT_C"/>
    <property type="match status" value="1"/>
</dbReference>
<dbReference type="InterPro" id="IPR005835">
    <property type="entry name" value="NTP_transferase_dom"/>
</dbReference>